<sequence length="68" mass="7990">MPSSNSMRNELHWGCHGDPQVGCELHNRGYELQAPKHRFRRIGKRERHVTVGEHQKAKRSRCELKSNK</sequence>
<accession>A0A1I8AUJ1</accession>
<feature type="region of interest" description="Disordered" evidence="1">
    <location>
        <begin position="49"/>
        <end position="68"/>
    </location>
</feature>
<evidence type="ECO:0000313" key="3">
    <source>
        <dbReference type="WBParaSite" id="L893_g9212.t1"/>
    </source>
</evidence>
<evidence type="ECO:0000313" key="2">
    <source>
        <dbReference type="Proteomes" id="UP000095287"/>
    </source>
</evidence>
<keyword evidence="2" id="KW-1185">Reference proteome</keyword>
<protein>
    <submittedName>
        <fullName evidence="3">GCM domain-containing protein</fullName>
    </submittedName>
</protein>
<dbReference type="AlphaFoldDB" id="A0A1I8AUJ1"/>
<evidence type="ECO:0000256" key="1">
    <source>
        <dbReference type="SAM" id="MobiDB-lite"/>
    </source>
</evidence>
<reference evidence="3" key="1">
    <citation type="submission" date="2016-11" db="UniProtKB">
        <authorList>
            <consortium name="WormBaseParasite"/>
        </authorList>
    </citation>
    <scope>IDENTIFICATION</scope>
</reference>
<proteinExistence type="predicted"/>
<name>A0A1I8AUJ1_9BILA</name>
<dbReference type="WBParaSite" id="L893_g9212.t1">
    <property type="protein sequence ID" value="L893_g9212.t1"/>
    <property type="gene ID" value="L893_g9212"/>
</dbReference>
<dbReference type="Proteomes" id="UP000095287">
    <property type="component" value="Unplaced"/>
</dbReference>
<organism evidence="2 3">
    <name type="scientific">Steinernema glaseri</name>
    <dbReference type="NCBI Taxonomy" id="37863"/>
    <lineage>
        <taxon>Eukaryota</taxon>
        <taxon>Metazoa</taxon>
        <taxon>Ecdysozoa</taxon>
        <taxon>Nematoda</taxon>
        <taxon>Chromadorea</taxon>
        <taxon>Rhabditida</taxon>
        <taxon>Tylenchina</taxon>
        <taxon>Panagrolaimomorpha</taxon>
        <taxon>Strongyloidoidea</taxon>
        <taxon>Steinernematidae</taxon>
        <taxon>Steinernema</taxon>
    </lineage>
</organism>